<proteinExistence type="predicted"/>
<dbReference type="AlphaFoldDB" id="A0A0D8FW47"/>
<name>A0A0D8FW47_9ACTN</name>
<evidence type="ECO:0000313" key="3">
    <source>
        <dbReference type="Proteomes" id="UP000032336"/>
    </source>
</evidence>
<dbReference type="GO" id="GO:0016787">
    <property type="term" value="F:hydrolase activity"/>
    <property type="evidence" value="ECO:0007669"/>
    <property type="project" value="UniProtKB-KW"/>
</dbReference>
<dbReference type="PANTHER" id="PTHR43283:SF3">
    <property type="entry name" value="BETA-LACTAMASE FAMILY PROTEIN (AFU_ORTHOLOGUE AFUA_5G07500)"/>
    <property type="match status" value="1"/>
</dbReference>
<reference evidence="2 3" key="1">
    <citation type="submission" date="2015-01" db="EMBL/GenBank/DDBJ databases">
        <title>Draft genome of the acidophilic iron oxidizer Ferrimicrobium acidiphilum strain T23.</title>
        <authorList>
            <person name="Poehlein A."/>
            <person name="Eisen S."/>
            <person name="Schloemann M."/>
            <person name="Johnson B.D."/>
            <person name="Daniel R."/>
            <person name="Muehling M."/>
        </authorList>
    </citation>
    <scope>NUCLEOTIDE SEQUENCE [LARGE SCALE GENOMIC DNA]</scope>
    <source>
        <strain evidence="2 3">T23</strain>
    </source>
</reference>
<dbReference type="PATRIC" id="fig|1121877.4.peg.670"/>
<keyword evidence="3" id="KW-1185">Reference proteome</keyword>
<evidence type="ECO:0000313" key="2">
    <source>
        <dbReference type="EMBL" id="KJE77518.1"/>
    </source>
</evidence>
<dbReference type="STRING" id="1121877.FEAC_06260"/>
<dbReference type="eggNOG" id="COG1680">
    <property type="taxonomic scope" value="Bacteria"/>
</dbReference>
<dbReference type="EMBL" id="JXUW01000004">
    <property type="protein sequence ID" value="KJE77518.1"/>
    <property type="molecule type" value="Genomic_DNA"/>
</dbReference>
<dbReference type="Proteomes" id="UP000032336">
    <property type="component" value="Unassembled WGS sequence"/>
</dbReference>
<dbReference type="PANTHER" id="PTHR43283">
    <property type="entry name" value="BETA-LACTAMASE-RELATED"/>
    <property type="match status" value="1"/>
</dbReference>
<organism evidence="2 3">
    <name type="scientific">Ferrimicrobium acidiphilum DSM 19497</name>
    <dbReference type="NCBI Taxonomy" id="1121877"/>
    <lineage>
        <taxon>Bacteria</taxon>
        <taxon>Bacillati</taxon>
        <taxon>Actinomycetota</taxon>
        <taxon>Acidimicrobiia</taxon>
        <taxon>Acidimicrobiales</taxon>
        <taxon>Acidimicrobiaceae</taxon>
        <taxon>Ferrimicrobium</taxon>
    </lineage>
</organism>
<dbReference type="EC" id="3.1.1.-" evidence="2"/>
<dbReference type="OrthoDB" id="4281716at2"/>
<dbReference type="SUPFAM" id="SSF56601">
    <property type="entry name" value="beta-lactamase/transpeptidase-like"/>
    <property type="match status" value="1"/>
</dbReference>
<dbReference type="RefSeq" id="WP_035388687.1">
    <property type="nucleotide sequence ID" value="NZ_JQKF01000003.1"/>
</dbReference>
<protein>
    <submittedName>
        <fullName evidence="2">Esterase EstB</fullName>
        <ecNumber evidence="2">3.1.1.-</ecNumber>
    </submittedName>
</protein>
<sequence length="407" mass="44684">MTIEMTSLEEAGLHRPQVDRLLRHLESYVDAGKIPGFAILVARDDAVALRHHYGMADLATQTPVSDSTIYRIYSMTKPITSTALLMLAEAGMVDLNDEVGDYIPSFKAINVLKGGSTLEPMYRPATEPVRVWHLLTHTAGLTYGFHNQTILDTLYRQHASELNLPDDLTLEELVDRYAQLGLLFDPGHGWNYSVATDVLGRLIEVISGEPLSAALETMVLQPLEMTDTTFELNVDQLERVGALYLRTEEDGMHHLGGAVPERRVFPVDMGGGGLFSTLDDYLRFTLMLMHRGSFGGVRLLGPRTVDLMTANHLPGGADVVDLCRYRPQPIDEPGVGFGLGVSVVNNPAAAKNFTIAGEFGWGGMASTNFFISPKDQLSVIFMTQLIPSSAYSFGHEIHRLLIPALTS</sequence>
<gene>
    <name evidence="2" type="primary">estB</name>
    <name evidence="2" type="ORF">FEAC_06260</name>
</gene>
<dbReference type="Gene3D" id="3.40.710.10">
    <property type="entry name" value="DD-peptidase/beta-lactamase superfamily"/>
    <property type="match status" value="1"/>
</dbReference>
<dbReference type="InterPro" id="IPR001466">
    <property type="entry name" value="Beta-lactam-related"/>
</dbReference>
<comment type="caution">
    <text evidence="2">The sequence shown here is derived from an EMBL/GenBank/DDBJ whole genome shotgun (WGS) entry which is preliminary data.</text>
</comment>
<dbReference type="InterPro" id="IPR012338">
    <property type="entry name" value="Beta-lactam/transpept-like"/>
</dbReference>
<dbReference type="GeneID" id="78371932"/>
<feature type="domain" description="Beta-lactamase-related" evidence="1">
    <location>
        <begin position="23"/>
        <end position="385"/>
    </location>
</feature>
<accession>A0A0D8FW47</accession>
<dbReference type="Pfam" id="PF00144">
    <property type="entry name" value="Beta-lactamase"/>
    <property type="match status" value="1"/>
</dbReference>
<dbReference type="InterPro" id="IPR050789">
    <property type="entry name" value="Diverse_Enzym_Activities"/>
</dbReference>
<evidence type="ECO:0000259" key="1">
    <source>
        <dbReference type="Pfam" id="PF00144"/>
    </source>
</evidence>
<keyword evidence="2" id="KW-0378">Hydrolase</keyword>